<gene>
    <name evidence="1" type="ORF">DFQ00_102194</name>
    <name evidence="2" type="ORF">HUB98_05285</name>
</gene>
<dbReference type="RefSeq" id="WP_110894431.1">
    <property type="nucleotide sequence ID" value="NZ_CP054614.1"/>
</dbReference>
<protein>
    <submittedName>
        <fullName evidence="1">Uncharacterized protein</fullName>
    </submittedName>
</protein>
<dbReference type="OrthoDB" id="2550144at2"/>
<evidence type="ECO:0000313" key="2">
    <source>
        <dbReference type="EMBL" id="QKS55796.1"/>
    </source>
</evidence>
<reference evidence="1 3" key="1">
    <citation type="submission" date="2018-06" db="EMBL/GenBank/DDBJ databases">
        <title>Genomic Encyclopedia of Type Strains, Phase III (KMG-III): the genomes of soil and plant-associated and newly described type strains.</title>
        <authorList>
            <person name="Whitman W."/>
        </authorList>
    </citation>
    <scope>NUCLEOTIDE SEQUENCE [LARGE SCALE GENOMIC DNA]</scope>
    <source>
        <strain evidence="1 3">CECT 7022</strain>
    </source>
</reference>
<keyword evidence="4" id="KW-1185">Reference proteome</keyword>
<accession>A0A2V4WGX3</accession>
<sequence>MAENILLGALRRYEFYSYCSTFIKTFYDTVTQDLYGDIHWEWTYSTTNTYAQPKSWNTGLNSIANQGTITAKNLRDSNLFFTISMNSSSYTYASDNSRGAYSKNYVLRTGLKNNGVTIIPDLYKELGAISEVPFHTMDYNSVYSGDYQRVHTAVNVYWKWNLFISENYIFIYGEPQTNLNVAYPFRMYLGKIKAFEEEDPLIADDSVGIFSHFPHGMIDNDDELKFRTGRGYMRSSRNGTPNALYHFATSSQVPSPGVGGRFFISPFYVWHETEGARGEFHGIRTAVLRDASKYPDGSILDLGDERYYIFHALNQAHPAANQQFYATNGTAYAGQPYFFDSPLLLGGGQRVLLFEIEKEV</sequence>
<dbReference type="Proteomes" id="UP000247790">
    <property type="component" value="Unassembled WGS sequence"/>
</dbReference>
<dbReference type="AlphaFoldDB" id="A0A2V4WGX3"/>
<evidence type="ECO:0000313" key="3">
    <source>
        <dbReference type="Proteomes" id="UP000247790"/>
    </source>
</evidence>
<reference evidence="2 4" key="2">
    <citation type="submission" date="2020-06" db="EMBL/GenBank/DDBJ databases">
        <title>Complete genome of Paenibacillus barcinonensis KACC11450.</title>
        <authorList>
            <person name="Kim M."/>
            <person name="Park Y.-J."/>
            <person name="Shin J.-H."/>
        </authorList>
    </citation>
    <scope>NUCLEOTIDE SEQUENCE [LARGE SCALE GENOMIC DNA]</scope>
    <source>
        <strain evidence="2 4">KACC11450</strain>
    </source>
</reference>
<evidence type="ECO:0000313" key="4">
    <source>
        <dbReference type="Proteomes" id="UP000509327"/>
    </source>
</evidence>
<organism evidence="1 3">
    <name type="scientific">Paenibacillus barcinonensis</name>
    <dbReference type="NCBI Taxonomy" id="198119"/>
    <lineage>
        <taxon>Bacteria</taxon>
        <taxon>Bacillati</taxon>
        <taxon>Bacillota</taxon>
        <taxon>Bacilli</taxon>
        <taxon>Bacillales</taxon>
        <taxon>Paenibacillaceae</taxon>
        <taxon>Paenibacillus</taxon>
    </lineage>
</organism>
<dbReference type="Proteomes" id="UP000509327">
    <property type="component" value="Chromosome"/>
</dbReference>
<evidence type="ECO:0000313" key="1">
    <source>
        <dbReference type="EMBL" id="PYE51400.1"/>
    </source>
</evidence>
<dbReference type="EMBL" id="CP054614">
    <property type="protein sequence ID" value="QKS55796.1"/>
    <property type="molecule type" value="Genomic_DNA"/>
</dbReference>
<name>A0A2V4WGX3_PAEBA</name>
<proteinExistence type="predicted"/>
<dbReference type="EMBL" id="QJSW01000002">
    <property type="protein sequence ID" value="PYE51400.1"/>
    <property type="molecule type" value="Genomic_DNA"/>
</dbReference>